<organism evidence="12 13">
    <name type="scientific">Leptospirillum ferrodiazotrophum</name>
    <dbReference type="NCBI Taxonomy" id="412449"/>
    <lineage>
        <taxon>Bacteria</taxon>
        <taxon>Pseudomonadati</taxon>
        <taxon>Nitrospirota</taxon>
        <taxon>Nitrospiria</taxon>
        <taxon>Nitrospirales</taxon>
        <taxon>Nitrospiraceae</taxon>
        <taxon>Leptospirillum</taxon>
    </lineage>
</organism>
<dbReference type="PROSITE" id="PS00565">
    <property type="entry name" value="ARGININOSUCCIN_SYN_2"/>
    <property type="match status" value="1"/>
</dbReference>
<comment type="catalytic activity">
    <reaction evidence="9">
        <text>L-citrulline + L-aspartate + ATP = 2-(N(omega)-L-arginino)succinate + AMP + diphosphate + H(+)</text>
        <dbReference type="Rhea" id="RHEA:10932"/>
        <dbReference type="ChEBI" id="CHEBI:15378"/>
        <dbReference type="ChEBI" id="CHEBI:29991"/>
        <dbReference type="ChEBI" id="CHEBI:30616"/>
        <dbReference type="ChEBI" id="CHEBI:33019"/>
        <dbReference type="ChEBI" id="CHEBI:57472"/>
        <dbReference type="ChEBI" id="CHEBI:57743"/>
        <dbReference type="ChEBI" id="CHEBI:456215"/>
        <dbReference type="EC" id="6.3.4.5"/>
    </reaction>
</comment>
<feature type="binding site" evidence="9">
    <location>
        <position position="97"/>
    </location>
    <ligand>
        <name>L-citrulline</name>
        <dbReference type="ChEBI" id="CHEBI:57743"/>
    </ligand>
</feature>
<dbReference type="FunFam" id="3.90.1260.10:FF:000007">
    <property type="entry name" value="Argininosuccinate synthase"/>
    <property type="match status" value="1"/>
</dbReference>
<feature type="binding site" evidence="9">
    <location>
        <position position="127"/>
    </location>
    <ligand>
        <name>ATP</name>
        <dbReference type="ChEBI" id="CHEBI:30616"/>
    </ligand>
</feature>
<feature type="binding site" evidence="9">
    <location>
        <position position="134"/>
    </location>
    <ligand>
        <name>L-aspartate</name>
        <dbReference type="ChEBI" id="CHEBI:29991"/>
    </ligand>
</feature>
<keyword evidence="8 9" id="KW-0067">ATP-binding</keyword>
<dbReference type="GO" id="GO:0006526">
    <property type="term" value="P:L-arginine biosynthetic process"/>
    <property type="evidence" value="ECO:0007669"/>
    <property type="project" value="UniProtKB-UniRule"/>
</dbReference>
<evidence type="ECO:0000256" key="4">
    <source>
        <dbReference type="ARBA" id="ARBA00022571"/>
    </source>
</evidence>
<dbReference type="Pfam" id="PF20979">
    <property type="entry name" value="Arginosuc_syn_C"/>
    <property type="match status" value="1"/>
</dbReference>
<comment type="subcellular location">
    <subcellularLocation>
        <location evidence="9">Cytoplasm</location>
    </subcellularLocation>
</comment>
<dbReference type="NCBIfam" id="NF001770">
    <property type="entry name" value="PRK00509.1"/>
    <property type="match status" value="1"/>
</dbReference>
<evidence type="ECO:0000259" key="10">
    <source>
        <dbReference type="Pfam" id="PF00764"/>
    </source>
</evidence>
<dbReference type="PROSITE" id="PS00564">
    <property type="entry name" value="ARGININOSUCCIN_SYN_1"/>
    <property type="match status" value="1"/>
</dbReference>
<dbReference type="Proteomes" id="UP000009374">
    <property type="component" value="Unassembled WGS sequence"/>
</dbReference>
<evidence type="ECO:0000256" key="2">
    <source>
        <dbReference type="ARBA" id="ARBA00011881"/>
    </source>
</evidence>
<keyword evidence="4 9" id="KW-0055">Arginine biosynthesis</keyword>
<dbReference type="EC" id="6.3.4.5" evidence="3 9"/>
<dbReference type="InterPro" id="IPR048267">
    <property type="entry name" value="Arginosuc_syn_N"/>
</dbReference>
<dbReference type="EMBL" id="GG693871">
    <property type="protein sequence ID" value="EES52890.1"/>
    <property type="molecule type" value="Genomic_DNA"/>
</dbReference>
<feature type="binding site" evidence="9">
    <location>
        <position position="195"/>
    </location>
    <ligand>
        <name>L-citrulline</name>
        <dbReference type="ChEBI" id="CHEBI:57743"/>
    </ligand>
</feature>
<accession>C6HWT0</accession>
<feature type="binding site" evidence="9">
    <location>
        <begin position="19"/>
        <end position="27"/>
    </location>
    <ligand>
        <name>ATP</name>
        <dbReference type="ChEBI" id="CHEBI:30616"/>
    </ligand>
</feature>
<dbReference type="AlphaFoldDB" id="C6HWT0"/>
<dbReference type="SUPFAM" id="SSF69864">
    <property type="entry name" value="Argininosuccinate synthetase, C-terminal domain"/>
    <property type="match status" value="1"/>
</dbReference>
<evidence type="ECO:0000256" key="3">
    <source>
        <dbReference type="ARBA" id="ARBA00012286"/>
    </source>
</evidence>
<sequence>MTQKKEVSGGGNPKRVVLAYSGGLDTSVAIVWLKKTYGCEVICYCADLGQGEDLDAVAKKARASGASDVVVVDLRESFVREFIFPMIASGAVYEDGYLLGTSIARPLIARAQMEIARERGADAVAHGATGKGNDQVRFELAYYYFDPKIRIIAPWRLWNFTSRSELINYSKENGIPVTATLEKPYSVDRNLFHTSYEGGILEDPWVAPPEEIFQMTRDPRTGPETPEEITISFEKGIPIAINGALLSPLEIMEKANTLGALHGIGRIDLVESRFVGMKSRGVYETPGGTLLHAAHRALETLTLDREVLSLKAQIMPQYARLIYNGFWFSPERLALHDLVAHTQHRVTGDVRLLLYKGGIRVAGRRSPYSLYRKDLATFETDSVYRQSDADGFIRIQALRLKLYSDQEGAAP</sequence>
<dbReference type="UniPathway" id="UPA00068">
    <property type="reaction ID" value="UER00113"/>
</dbReference>
<dbReference type="InterPro" id="IPR014729">
    <property type="entry name" value="Rossmann-like_a/b/a_fold"/>
</dbReference>
<dbReference type="PANTHER" id="PTHR11587">
    <property type="entry name" value="ARGININOSUCCINATE SYNTHASE"/>
    <property type="match status" value="1"/>
</dbReference>
<evidence type="ECO:0000256" key="7">
    <source>
        <dbReference type="ARBA" id="ARBA00022741"/>
    </source>
</evidence>
<keyword evidence="6 9" id="KW-0028">Amino-acid biosynthesis</keyword>
<dbReference type="Gene3D" id="3.40.50.620">
    <property type="entry name" value="HUPs"/>
    <property type="match status" value="1"/>
</dbReference>
<dbReference type="InterPro" id="IPR048268">
    <property type="entry name" value="Arginosuc_syn_C"/>
</dbReference>
<dbReference type="GO" id="GO:0005524">
    <property type="term" value="F:ATP binding"/>
    <property type="evidence" value="ECO:0007669"/>
    <property type="project" value="UniProtKB-UniRule"/>
</dbReference>
<comment type="similarity">
    <text evidence="9">Belongs to the argininosuccinate synthase family. Type 1 subfamily.</text>
</comment>
<feature type="binding site" evidence="9">
    <location>
        <position position="46"/>
    </location>
    <ligand>
        <name>ATP</name>
        <dbReference type="ChEBI" id="CHEBI:30616"/>
    </ligand>
</feature>
<protein>
    <recommendedName>
        <fullName evidence="3 9">Argininosuccinate synthase</fullName>
        <ecNumber evidence="3 9">6.3.4.5</ecNumber>
    </recommendedName>
    <alternativeName>
        <fullName evidence="9">Citrulline--aspartate ligase</fullName>
    </alternativeName>
</protein>
<dbReference type="CDD" id="cd01999">
    <property type="entry name" value="ASS"/>
    <property type="match status" value="1"/>
</dbReference>
<dbReference type="PANTHER" id="PTHR11587:SF2">
    <property type="entry name" value="ARGININOSUCCINATE SYNTHASE"/>
    <property type="match status" value="1"/>
</dbReference>
<dbReference type="SUPFAM" id="SSF52402">
    <property type="entry name" value="Adenine nucleotide alpha hydrolases-like"/>
    <property type="match status" value="1"/>
</dbReference>
<comment type="subunit">
    <text evidence="2 9">Homotetramer.</text>
</comment>
<dbReference type="GO" id="GO:0000050">
    <property type="term" value="P:urea cycle"/>
    <property type="evidence" value="ECO:0007669"/>
    <property type="project" value="TreeGrafter"/>
</dbReference>
<dbReference type="GO" id="GO:0004055">
    <property type="term" value="F:argininosuccinate synthase activity"/>
    <property type="evidence" value="ECO:0007669"/>
    <property type="project" value="UniProtKB-UniRule"/>
</dbReference>
<feature type="binding site" evidence="9">
    <location>
        <position position="129"/>
    </location>
    <ligand>
        <name>L-aspartate</name>
        <dbReference type="ChEBI" id="CHEBI:29991"/>
    </ligand>
</feature>
<name>C6HWT0_9BACT</name>
<evidence type="ECO:0000256" key="9">
    <source>
        <dbReference type="HAMAP-Rule" id="MF_00005"/>
    </source>
</evidence>
<dbReference type="HAMAP" id="MF_00005">
    <property type="entry name" value="Arg_succ_synth_type1"/>
    <property type="match status" value="1"/>
</dbReference>
<dbReference type="InterPro" id="IPR024074">
    <property type="entry name" value="AS_cat/multimer_dom_body"/>
</dbReference>
<dbReference type="InterPro" id="IPR001518">
    <property type="entry name" value="Arginosuc_synth"/>
</dbReference>
<feature type="domain" description="Arginosuccinate synthase C-terminal" evidence="11">
    <location>
        <begin position="185"/>
        <end position="403"/>
    </location>
</feature>
<evidence type="ECO:0000256" key="6">
    <source>
        <dbReference type="ARBA" id="ARBA00022605"/>
    </source>
</evidence>
<keyword evidence="7 9" id="KW-0547">Nucleotide-binding</keyword>
<evidence type="ECO:0000313" key="12">
    <source>
        <dbReference type="EMBL" id="EES52890.1"/>
    </source>
</evidence>
<evidence type="ECO:0000256" key="5">
    <source>
        <dbReference type="ARBA" id="ARBA00022598"/>
    </source>
</evidence>
<evidence type="ECO:0000259" key="11">
    <source>
        <dbReference type="Pfam" id="PF20979"/>
    </source>
</evidence>
<proteinExistence type="inferred from homology"/>
<comment type="pathway">
    <text evidence="1 9">Amino-acid biosynthesis; L-arginine biosynthesis; L-arginine from L-ornithine and carbamoyl phosphate: step 2/3.</text>
</comment>
<dbReference type="Gene3D" id="3.90.1260.10">
    <property type="entry name" value="Argininosuccinate synthetase, chain A, domain 2"/>
    <property type="match status" value="1"/>
</dbReference>
<dbReference type="GO" id="GO:0005737">
    <property type="term" value="C:cytoplasm"/>
    <property type="evidence" value="ECO:0007669"/>
    <property type="project" value="UniProtKB-SubCell"/>
</dbReference>
<feature type="domain" description="Arginosuccinate synthase-like N-terminal" evidence="10">
    <location>
        <begin position="15"/>
        <end position="176"/>
    </location>
</feature>
<dbReference type="InterPro" id="IPR023434">
    <property type="entry name" value="Arginosuc_synth_type_1_subfam"/>
</dbReference>
<feature type="binding site" evidence="9">
    <location>
        <position position="133"/>
    </location>
    <ligand>
        <name>L-citrulline</name>
        <dbReference type="ChEBI" id="CHEBI:57743"/>
    </ligand>
</feature>
<feature type="binding site" evidence="9">
    <location>
        <position position="186"/>
    </location>
    <ligand>
        <name>L-citrulline</name>
        <dbReference type="ChEBI" id="CHEBI:57743"/>
    </ligand>
</feature>
<reference evidence="12 13" key="1">
    <citation type="journal article" date="2009" name="Appl. Environ. Microbiol.">
        <title>Community genomic and proteomic analyses of chemoautotrophic iron-oxidizing "Leptospirillum rubarum" (Group II) and "Leptospirillum ferrodiazotrophum" (Group III) bacteria in acid mine drainage biofilms.</title>
        <authorList>
            <person name="Goltsman D.S."/>
            <person name="Denef V.J."/>
            <person name="Singer S.W."/>
            <person name="VerBerkmoes N.C."/>
            <person name="Lefsrud M."/>
            <person name="Mueller R.S."/>
            <person name="Dick G.J."/>
            <person name="Sun C.L."/>
            <person name="Wheeler K.E."/>
            <person name="Zemla A."/>
            <person name="Baker B.J."/>
            <person name="Hauser L."/>
            <person name="Land M."/>
            <person name="Shah M.B."/>
            <person name="Thelen M.P."/>
            <person name="Hettich R.L."/>
            <person name="Banfield J.F."/>
        </authorList>
    </citation>
    <scope>NUCLEOTIDE SEQUENCE [LARGE SCALE GENOMIC DNA]</scope>
</reference>
<feature type="binding site" evidence="9">
    <location>
        <position position="137"/>
    </location>
    <ligand>
        <name>L-citrulline</name>
        <dbReference type="ChEBI" id="CHEBI:57743"/>
    </ligand>
</feature>
<feature type="binding site" evidence="9">
    <location>
        <position position="283"/>
    </location>
    <ligand>
        <name>L-citrulline</name>
        <dbReference type="ChEBI" id="CHEBI:57743"/>
    </ligand>
</feature>
<evidence type="ECO:0000256" key="8">
    <source>
        <dbReference type="ARBA" id="ARBA00022840"/>
    </source>
</evidence>
<dbReference type="NCBIfam" id="TIGR00032">
    <property type="entry name" value="argG"/>
    <property type="match status" value="1"/>
</dbReference>
<dbReference type="InterPro" id="IPR018223">
    <property type="entry name" value="Arginosuc_synth_CS"/>
</dbReference>
<feature type="binding site" evidence="9">
    <location>
        <position position="102"/>
    </location>
    <ligand>
        <name>L-citrulline</name>
        <dbReference type="ChEBI" id="CHEBI:57743"/>
    </ligand>
</feature>
<evidence type="ECO:0000313" key="13">
    <source>
        <dbReference type="Proteomes" id="UP000009374"/>
    </source>
</evidence>
<dbReference type="GO" id="GO:0000053">
    <property type="term" value="P:argininosuccinate metabolic process"/>
    <property type="evidence" value="ECO:0007669"/>
    <property type="project" value="TreeGrafter"/>
</dbReference>
<feature type="binding site" evidence="9">
    <location>
        <position position="133"/>
    </location>
    <ligand>
        <name>L-aspartate</name>
        <dbReference type="ChEBI" id="CHEBI:29991"/>
    </ligand>
</feature>
<gene>
    <name evidence="9" type="primary">argG</name>
    <name evidence="12" type="ORF">UBAL3_82700005</name>
</gene>
<dbReference type="FunFam" id="3.40.50.620:FF:000019">
    <property type="entry name" value="Argininosuccinate synthase"/>
    <property type="match status" value="1"/>
</dbReference>
<keyword evidence="5 9" id="KW-0436">Ligase</keyword>
<feature type="binding site" evidence="9">
    <location>
        <position position="271"/>
    </location>
    <ligand>
        <name>L-citrulline</name>
        <dbReference type="ChEBI" id="CHEBI:57743"/>
    </ligand>
</feature>
<dbReference type="Pfam" id="PF00764">
    <property type="entry name" value="Arginosuc_synth"/>
    <property type="match status" value="1"/>
</dbReference>
<keyword evidence="13" id="KW-1185">Reference proteome</keyword>
<evidence type="ECO:0000256" key="1">
    <source>
        <dbReference type="ARBA" id="ARBA00004967"/>
    </source>
</evidence>
<keyword evidence="9" id="KW-0963">Cytoplasm</keyword>